<dbReference type="Proteomes" id="UP000030755">
    <property type="component" value="Unassembled WGS sequence"/>
</dbReference>
<accession>A0A075ARM0</accession>
<gene>
    <name evidence="3" type="ORF">O9G_004096</name>
</gene>
<dbReference type="InterPro" id="IPR020864">
    <property type="entry name" value="MACPF"/>
</dbReference>
<dbReference type="STRING" id="988480.A0A075ARM0"/>
<dbReference type="InterPro" id="IPR012314">
    <property type="entry name" value="Pept_M12B_GON-ADAMTSs"/>
</dbReference>
<dbReference type="PROSITE" id="PS51412">
    <property type="entry name" value="MACPF_2"/>
    <property type="match status" value="1"/>
</dbReference>
<proteinExistence type="predicted"/>
<organism evidence="3 4">
    <name type="scientific">Rozella allomycis (strain CSF55)</name>
    <dbReference type="NCBI Taxonomy" id="988480"/>
    <lineage>
        <taxon>Eukaryota</taxon>
        <taxon>Fungi</taxon>
        <taxon>Fungi incertae sedis</taxon>
        <taxon>Cryptomycota</taxon>
        <taxon>Cryptomycota incertae sedis</taxon>
        <taxon>Rozella</taxon>
    </lineage>
</organism>
<evidence type="ECO:0000313" key="3">
    <source>
        <dbReference type="EMBL" id="EPZ32825.1"/>
    </source>
</evidence>
<dbReference type="GO" id="GO:0004222">
    <property type="term" value="F:metalloendopeptidase activity"/>
    <property type="evidence" value="ECO:0007669"/>
    <property type="project" value="InterPro"/>
</dbReference>
<feature type="domain" description="MACPF" evidence="2">
    <location>
        <begin position="1"/>
        <end position="314"/>
    </location>
</feature>
<dbReference type="GO" id="GO:0008270">
    <property type="term" value="F:zinc ion binding"/>
    <property type="evidence" value="ECO:0007669"/>
    <property type="project" value="InterPro"/>
</dbReference>
<dbReference type="Pfam" id="PF01823">
    <property type="entry name" value="MACPF"/>
    <property type="match status" value="1"/>
</dbReference>
<keyword evidence="4" id="KW-1185">Reference proteome</keyword>
<evidence type="ECO:0000313" key="4">
    <source>
        <dbReference type="Proteomes" id="UP000030755"/>
    </source>
</evidence>
<name>A0A075ARM0_ROZAC</name>
<protein>
    <recommendedName>
        <fullName evidence="2">MACPF domain-containing protein</fullName>
    </recommendedName>
</protein>
<dbReference type="AlphaFoldDB" id="A0A075ARM0"/>
<evidence type="ECO:0000259" key="2">
    <source>
        <dbReference type="PROSITE" id="PS51412"/>
    </source>
</evidence>
<reference evidence="3 4" key="1">
    <citation type="journal article" date="2013" name="Curr. Biol.">
        <title>Shared signatures of parasitism and phylogenomics unite Cryptomycota and microsporidia.</title>
        <authorList>
            <person name="James T.Y."/>
            <person name="Pelin A."/>
            <person name="Bonen L."/>
            <person name="Ahrendt S."/>
            <person name="Sain D."/>
            <person name="Corradi N."/>
            <person name="Stajich J.E."/>
        </authorList>
    </citation>
    <scope>NUCLEOTIDE SEQUENCE [LARGE SCALE GENOMIC DNA]</scope>
    <source>
        <strain evidence="3 4">CSF55</strain>
    </source>
</reference>
<dbReference type="HOGENOM" id="CLU_341676_0_0_1"/>
<evidence type="ECO:0000256" key="1">
    <source>
        <dbReference type="ARBA" id="ARBA00022723"/>
    </source>
</evidence>
<dbReference type="OrthoDB" id="6150863at2759"/>
<sequence length="827" mass="93950">MEDVTKSFGFYDNIKRSIFRDVGLTMKKKFKKYLVPDDLNVFPLYSLNTDVEIYLSQEEYSKAKSLEVSAQADVNYFGASFGFSSNVNSQNSEKTSNENFIAVYVFKSKCFHIHLNPLSMEYADENFKGLVEEWLDIIEQNEGASTIELLKILYPHLYRFFRIYGTTFVNSADFGGSLVVQAEKSKSSSENHHSLGVQASAYFKNAFASVSLSVGHDEEEKVKKFKENSKVTYNAQGGSPEASKMVTEVNNQGGMKEGFEKWLSTVEEYPSVIGFTLKPIYFLLEDLKYKKLRPIVKVATEMFHDGVPALGDVDFLIEGGKNYFSSNNVLENYGSGHISFKAMIQDNINILFASAPQHIRFTLTLNLDRSSYKICSIRDSNKEVCSVDFIPNFLVSQGVYESYAINIYDNFLVLNKGQKSTLQDAVVIDLTLFKSDLSGIKYVGFSMTSKLAATSISITDIEIKPPVVYNLKIESCVDIKRKFIAQGIKSFEDGNYTILVHGVQVEVVCFQMNTNSPKEYIAATLGNNESEKDKTNVQIRFIPELMALDLCDIREVTDKRNIYLSYKDAPISHTNIYLTLPGHLVYNQRANRLHKTGGPFPKIESSMVNKSILKIKISDSEMPDKKYNGEVWYGNMAISHKYSSKLLKCSIPNSNNSPSSRMKSQMIFSDFNDALYSQYKALSVLVEDYKLNVKKFALNDESYKFCPQSDSILNSVMAEMGDDAIENSRYLFYRVNFHHSAHYRFFIPTIKYKHEIVDHVKVNLYVEGNKVAKSVKCEFGLNPFSKECQVDSEILIPCGALRFFHIEHTSETKIFDENSSLKYLPLF</sequence>
<dbReference type="Pfam" id="PF08685">
    <property type="entry name" value="GON"/>
    <property type="match status" value="1"/>
</dbReference>
<keyword evidence="1" id="KW-0479">Metal-binding</keyword>
<dbReference type="EMBL" id="KE561110">
    <property type="protein sequence ID" value="EPZ32825.1"/>
    <property type="molecule type" value="Genomic_DNA"/>
</dbReference>